<dbReference type="OrthoDB" id="1304134at2759"/>
<evidence type="ECO:0008006" key="3">
    <source>
        <dbReference type="Google" id="ProtNLM"/>
    </source>
</evidence>
<dbReference type="PANTHER" id="PTHR31973">
    <property type="entry name" value="POLYPROTEIN, PUTATIVE-RELATED"/>
    <property type="match status" value="1"/>
</dbReference>
<dbReference type="Proteomes" id="UP001153555">
    <property type="component" value="Unassembled WGS sequence"/>
</dbReference>
<feature type="non-terminal residue" evidence="1">
    <location>
        <position position="1"/>
    </location>
</feature>
<accession>A0A9N7RCZ7</accession>
<comment type="caution">
    <text evidence="1">The sequence shown here is derived from an EMBL/GenBank/DDBJ whole genome shotgun (WGS) entry which is preliminary data.</text>
</comment>
<proteinExistence type="predicted"/>
<reference evidence="1" key="1">
    <citation type="submission" date="2019-12" db="EMBL/GenBank/DDBJ databases">
        <authorList>
            <person name="Scholes J."/>
        </authorList>
    </citation>
    <scope>NUCLEOTIDE SEQUENCE</scope>
</reference>
<dbReference type="EMBL" id="CACSLK010023397">
    <property type="protein sequence ID" value="CAA0822342.1"/>
    <property type="molecule type" value="Genomic_DNA"/>
</dbReference>
<protein>
    <recommendedName>
        <fullName evidence="3">Transposase</fullName>
    </recommendedName>
</protein>
<keyword evidence="2" id="KW-1185">Reference proteome</keyword>
<sequence>VYLETAHFLCAYHISNNLRTHFKKEPNAVKNAFNAAARVYTVDDYNHHMAEINKLDPRVPPFLEKIGIQKWERIHCPSNRYFTMTSNAAEAINSATREIRDLPITTLLEPLRSLQEKWNVSNRDEAASTFTTLAKKAHKTLENNYKVAASFS</sequence>
<gene>
    <name evidence="1" type="ORF">SHERM_19822</name>
</gene>
<dbReference type="AlphaFoldDB" id="A0A9N7RCZ7"/>
<evidence type="ECO:0000313" key="1">
    <source>
        <dbReference type="EMBL" id="CAA0822342.1"/>
    </source>
</evidence>
<dbReference type="PANTHER" id="PTHR31973:SF113">
    <property type="entry name" value="PROTEIN FAR1-RELATED SEQUENCE 5-LIKE"/>
    <property type="match status" value="1"/>
</dbReference>
<feature type="non-terminal residue" evidence="1">
    <location>
        <position position="152"/>
    </location>
</feature>
<evidence type="ECO:0000313" key="2">
    <source>
        <dbReference type="Proteomes" id="UP001153555"/>
    </source>
</evidence>
<name>A0A9N7RCZ7_STRHE</name>
<organism evidence="1 2">
    <name type="scientific">Striga hermonthica</name>
    <name type="common">Purple witchweed</name>
    <name type="synonym">Buchnera hermonthica</name>
    <dbReference type="NCBI Taxonomy" id="68872"/>
    <lineage>
        <taxon>Eukaryota</taxon>
        <taxon>Viridiplantae</taxon>
        <taxon>Streptophyta</taxon>
        <taxon>Embryophyta</taxon>
        <taxon>Tracheophyta</taxon>
        <taxon>Spermatophyta</taxon>
        <taxon>Magnoliopsida</taxon>
        <taxon>eudicotyledons</taxon>
        <taxon>Gunneridae</taxon>
        <taxon>Pentapetalae</taxon>
        <taxon>asterids</taxon>
        <taxon>lamiids</taxon>
        <taxon>Lamiales</taxon>
        <taxon>Orobanchaceae</taxon>
        <taxon>Buchnereae</taxon>
        <taxon>Striga</taxon>
    </lineage>
</organism>